<protein>
    <submittedName>
        <fullName evidence="3">Uncharacterized protein</fullName>
    </submittedName>
</protein>
<feature type="compositionally biased region" description="Basic and acidic residues" evidence="1">
    <location>
        <begin position="89"/>
        <end position="102"/>
    </location>
</feature>
<evidence type="ECO:0000313" key="3">
    <source>
        <dbReference type="EMBL" id="REF68680.1"/>
    </source>
</evidence>
<evidence type="ECO:0000256" key="2">
    <source>
        <dbReference type="SAM" id="SignalP"/>
    </source>
</evidence>
<feature type="signal peptide" evidence="2">
    <location>
        <begin position="1"/>
        <end position="23"/>
    </location>
</feature>
<name>A0A3D9XDR4_PARVE</name>
<evidence type="ECO:0000313" key="4">
    <source>
        <dbReference type="Proteomes" id="UP000256941"/>
    </source>
</evidence>
<feature type="chain" id="PRO_5017773646" evidence="2">
    <location>
        <begin position="24"/>
        <end position="227"/>
    </location>
</feature>
<sequence>MKRPAKLAALGLLPLMTAGNAAAQALKVSDPWPASNSMRPGSCRYRGRSDRRPGRVPYRAARQGPAFGAAVGHGRHRPGSRALQPGQDAAERRPRPAADHQGHLRQARPAAVAGAGRRPAGHACAVRDRAAGREGAPERAHRVDRDRRGQMAGRQGPPPAARGSSPISPPAKPTDGTKQDSPDASPCVRHSGRGLIWNHTIISLSAPVPPVASWRAACPRIPGKASC</sequence>
<evidence type="ECO:0000256" key="1">
    <source>
        <dbReference type="SAM" id="MobiDB-lite"/>
    </source>
</evidence>
<keyword evidence="2" id="KW-0732">Signal</keyword>
<comment type="caution">
    <text evidence="3">The sequence shown here is derived from an EMBL/GenBank/DDBJ whole genome shotgun (WGS) entry which is preliminary data.</text>
</comment>
<dbReference type="Proteomes" id="UP000256941">
    <property type="component" value="Unassembled WGS sequence"/>
</dbReference>
<reference evidence="3 4" key="1">
    <citation type="submission" date="2018-08" db="EMBL/GenBank/DDBJ databases">
        <title>Genomic Encyclopedia of Archaeal and Bacterial Type Strains, Phase II (KMG-II): from individual species to whole genera.</title>
        <authorList>
            <person name="Goeker M."/>
        </authorList>
    </citation>
    <scope>NUCLEOTIDE SEQUENCE [LARGE SCALE GENOMIC DNA]</scope>
    <source>
        <strain evidence="3 4">DSM 17099</strain>
    </source>
</reference>
<feature type="region of interest" description="Disordered" evidence="1">
    <location>
        <begin position="29"/>
        <end position="191"/>
    </location>
</feature>
<feature type="compositionally biased region" description="Basic and acidic residues" evidence="1">
    <location>
        <begin position="125"/>
        <end position="149"/>
    </location>
</feature>
<organism evidence="3 4">
    <name type="scientific">Paracoccus versutus</name>
    <name type="common">Thiobacillus versutus</name>
    <dbReference type="NCBI Taxonomy" id="34007"/>
    <lineage>
        <taxon>Bacteria</taxon>
        <taxon>Pseudomonadati</taxon>
        <taxon>Pseudomonadota</taxon>
        <taxon>Alphaproteobacteria</taxon>
        <taxon>Rhodobacterales</taxon>
        <taxon>Paracoccaceae</taxon>
        <taxon>Paracoccus</taxon>
    </lineage>
</organism>
<accession>A0A3D9XDR4</accession>
<feature type="compositionally biased region" description="Low complexity" evidence="1">
    <location>
        <begin position="107"/>
        <end position="124"/>
    </location>
</feature>
<dbReference type="EMBL" id="QTUJ01000003">
    <property type="protein sequence ID" value="REF68680.1"/>
    <property type="molecule type" value="Genomic_DNA"/>
</dbReference>
<dbReference type="AlphaFoldDB" id="A0A3D9XDR4"/>
<gene>
    <name evidence="3" type="ORF">BDD41_3749</name>
</gene>
<proteinExistence type="predicted"/>